<protein>
    <recommendedName>
        <fullName evidence="8">DUF4870 domain-containing protein</fullName>
    </recommendedName>
</protein>
<feature type="transmembrane region" description="Helical" evidence="5">
    <location>
        <begin position="88"/>
        <end position="109"/>
    </location>
</feature>
<evidence type="ECO:0008006" key="8">
    <source>
        <dbReference type="Google" id="ProtNLM"/>
    </source>
</evidence>
<evidence type="ECO:0000256" key="5">
    <source>
        <dbReference type="SAM" id="Phobius"/>
    </source>
</evidence>
<dbReference type="EMBL" id="FWFG01000109">
    <property type="protein sequence ID" value="SLM95331.1"/>
    <property type="molecule type" value="Genomic_DNA"/>
</dbReference>
<dbReference type="Pfam" id="PF09685">
    <property type="entry name" value="MamF_MmsF"/>
    <property type="match status" value="1"/>
</dbReference>
<keyword evidence="7" id="KW-1185">Reference proteome</keyword>
<reference evidence="6 7" key="1">
    <citation type="submission" date="2017-02" db="EMBL/GenBank/DDBJ databases">
        <authorList>
            <person name="Peterson S.W."/>
        </authorList>
    </citation>
    <scope>NUCLEOTIDE SEQUENCE [LARGE SCALE GENOMIC DNA]</scope>
    <source>
        <strain evidence="6 7">CIP104813</strain>
    </source>
</reference>
<dbReference type="InterPro" id="IPR019109">
    <property type="entry name" value="MamF_MmsF"/>
</dbReference>
<evidence type="ECO:0000256" key="2">
    <source>
        <dbReference type="ARBA" id="ARBA00022692"/>
    </source>
</evidence>
<evidence type="ECO:0000313" key="6">
    <source>
        <dbReference type="EMBL" id="SLM95331.1"/>
    </source>
</evidence>
<accession>A0A1X6X7W8</accession>
<keyword evidence="4 5" id="KW-0472">Membrane</keyword>
<feature type="transmembrane region" description="Helical" evidence="5">
    <location>
        <begin position="15"/>
        <end position="46"/>
    </location>
</feature>
<dbReference type="AlphaFoldDB" id="A0A1X6X7W8"/>
<name>A0A1X6X7W8_9MICO</name>
<organism evidence="6 7">
    <name type="scientific">Brachybacterium nesterenkovii</name>
    <dbReference type="NCBI Taxonomy" id="47847"/>
    <lineage>
        <taxon>Bacteria</taxon>
        <taxon>Bacillati</taxon>
        <taxon>Actinomycetota</taxon>
        <taxon>Actinomycetes</taxon>
        <taxon>Micrococcales</taxon>
        <taxon>Dermabacteraceae</taxon>
        <taxon>Brachybacterium</taxon>
    </lineage>
</organism>
<evidence type="ECO:0000256" key="1">
    <source>
        <dbReference type="ARBA" id="ARBA00004141"/>
    </source>
</evidence>
<gene>
    <name evidence="6" type="ORF">FM110_12585</name>
</gene>
<keyword evidence="3 5" id="KW-1133">Transmembrane helix</keyword>
<dbReference type="RefSeq" id="WP_087105098.1">
    <property type="nucleotide sequence ID" value="NZ_FWFG01000109.1"/>
</dbReference>
<proteinExistence type="predicted"/>
<comment type="subcellular location">
    <subcellularLocation>
        <location evidence="1">Membrane</location>
        <topology evidence="1">Multi-pass membrane protein</topology>
    </subcellularLocation>
</comment>
<sequence>MTNVPVPTRETARTWAILCHLSLLIAAVLSAGYLAFVGPLVFWFLYKDKDALIRNAAAGSFNFAVTLVIASAVATALQFTIILAPVGWLIWAAMFVMGILFPILAALAASRYEQYSYPATLPLLS</sequence>
<evidence type="ECO:0000256" key="3">
    <source>
        <dbReference type="ARBA" id="ARBA00022989"/>
    </source>
</evidence>
<dbReference type="OrthoDB" id="9808930at2"/>
<evidence type="ECO:0000313" key="7">
    <source>
        <dbReference type="Proteomes" id="UP000195981"/>
    </source>
</evidence>
<keyword evidence="2 5" id="KW-0812">Transmembrane</keyword>
<evidence type="ECO:0000256" key="4">
    <source>
        <dbReference type="ARBA" id="ARBA00023136"/>
    </source>
</evidence>
<feature type="transmembrane region" description="Helical" evidence="5">
    <location>
        <begin position="58"/>
        <end position="82"/>
    </location>
</feature>
<dbReference type="Proteomes" id="UP000195981">
    <property type="component" value="Unassembled WGS sequence"/>
</dbReference>